<dbReference type="KEGG" id="scl:sce7398"/>
<accession>A9EYR3</accession>
<dbReference type="Proteomes" id="UP000002139">
    <property type="component" value="Chromosome"/>
</dbReference>
<dbReference type="EMBL" id="AM746676">
    <property type="protein sequence ID" value="CAN97567.1"/>
    <property type="molecule type" value="Genomic_DNA"/>
</dbReference>
<evidence type="ECO:0000313" key="3">
    <source>
        <dbReference type="Proteomes" id="UP000002139"/>
    </source>
</evidence>
<feature type="compositionally biased region" description="Basic and acidic residues" evidence="1">
    <location>
        <begin position="1"/>
        <end position="10"/>
    </location>
</feature>
<name>A9EYR3_SORC5</name>
<organism evidence="2 3">
    <name type="scientific">Sorangium cellulosum (strain So ce56)</name>
    <name type="common">Polyangium cellulosum (strain So ce56)</name>
    <dbReference type="NCBI Taxonomy" id="448385"/>
    <lineage>
        <taxon>Bacteria</taxon>
        <taxon>Pseudomonadati</taxon>
        <taxon>Myxococcota</taxon>
        <taxon>Polyangia</taxon>
        <taxon>Polyangiales</taxon>
        <taxon>Polyangiaceae</taxon>
        <taxon>Sorangium</taxon>
    </lineage>
</organism>
<gene>
    <name evidence="2" type="ordered locus">sce7398</name>
</gene>
<evidence type="ECO:0000256" key="1">
    <source>
        <dbReference type="SAM" id="MobiDB-lite"/>
    </source>
</evidence>
<evidence type="ECO:0000313" key="2">
    <source>
        <dbReference type="EMBL" id="CAN97567.1"/>
    </source>
</evidence>
<sequence>MIGWPHESRASTRGARGSRDQGARARCAALVIRALAARHLDLGVLPRRAEASGAASHDGVFLDVKENRRGRFGRSPREQP</sequence>
<keyword evidence="3" id="KW-1185">Reference proteome</keyword>
<protein>
    <submittedName>
        <fullName evidence="2">Uncharacterized protein</fullName>
    </submittedName>
</protein>
<dbReference type="AlphaFoldDB" id="A9EYR3"/>
<proteinExistence type="predicted"/>
<dbReference type="HOGENOM" id="CLU_2587903_0_0_7"/>
<feature type="region of interest" description="Disordered" evidence="1">
    <location>
        <begin position="1"/>
        <end position="23"/>
    </location>
</feature>
<reference evidence="2 3" key="1">
    <citation type="journal article" date="2007" name="Nat. Biotechnol.">
        <title>Complete genome sequence of the myxobacterium Sorangium cellulosum.</title>
        <authorList>
            <person name="Schneiker S."/>
            <person name="Perlova O."/>
            <person name="Kaiser O."/>
            <person name="Gerth K."/>
            <person name="Alici A."/>
            <person name="Altmeyer M.O."/>
            <person name="Bartels D."/>
            <person name="Bekel T."/>
            <person name="Beyer S."/>
            <person name="Bode E."/>
            <person name="Bode H.B."/>
            <person name="Bolten C.J."/>
            <person name="Choudhuri J.V."/>
            <person name="Doss S."/>
            <person name="Elnakady Y.A."/>
            <person name="Frank B."/>
            <person name="Gaigalat L."/>
            <person name="Goesmann A."/>
            <person name="Groeger C."/>
            <person name="Gross F."/>
            <person name="Jelsbak L."/>
            <person name="Jelsbak L."/>
            <person name="Kalinowski J."/>
            <person name="Kegler C."/>
            <person name="Knauber T."/>
            <person name="Konietzny S."/>
            <person name="Kopp M."/>
            <person name="Krause L."/>
            <person name="Krug D."/>
            <person name="Linke B."/>
            <person name="Mahmud T."/>
            <person name="Martinez-Arias R."/>
            <person name="McHardy A.C."/>
            <person name="Merai M."/>
            <person name="Meyer F."/>
            <person name="Mormann S."/>
            <person name="Munoz-Dorado J."/>
            <person name="Perez J."/>
            <person name="Pradella S."/>
            <person name="Rachid S."/>
            <person name="Raddatz G."/>
            <person name="Rosenau F."/>
            <person name="Rueckert C."/>
            <person name="Sasse F."/>
            <person name="Scharfe M."/>
            <person name="Schuster S.C."/>
            <person name="Suen G."/>
            <person name="Treuner-Lange A."/>
            <person name="Velicer G.J."/>
            <person name="Vorholter F.-J."/>
            <person name="Weissman K.J."/>
            <person name="Welch R.D."/>
            <person name="Wenzel S.C."/>
            <person name="Whitworth D.E."/>
            <person name="Wilhelm S."/>
            <person name="Wittmann C."/>
            <person name="Bloecker H."/>
            <person name="Puehler A."/>
            <person name="Mueller R."/>
        </authorList>
    </citation>
    <scope>NUCLEOTIDE SEQUENCE [LARGE SCALE GENOMIC DNA]</scope>
    <source>
        <strain evidence="3">So ce56</strain>
    </source>
</reference>